<reference evidence="1 2" key="1">
    <citation type="journal article" date="2019" name="Microorganisms">
        <title>Systematic Affiliation and Genome Analysis of Subtercola vilae DB165(T) with Particular Emphasis on Cold Adaptation of an Isolate from a High-Altitude Cold Volcano Lake.</title>
        <authorList>
            <person name="Villalobos A.S."/>
            <person name="Wiese J."/>
            <person name="Imhoff J.F."/>
            <person name="Dorador C."/>
            <person name="Keller A."/>
            <person name="Hentschel U."/>
        </authorList>
    </citation>
    <scope>NUCLEOTIDE SEQUENCE [LARGE SCALE GENOMIC DNA]</scope>
    <source>
        <strain evidence="1 2">DB165</strain>
    </source>
</reference>
<comment type="caution">
    <text evidence="1">The sequence shown here is derived from an EMBL/GenBank/DDBJ whole genome shotgun (WGS) entry which is preliminary data.</text>
</comment>
<gene>
    <name evidence="1" type="ORF">D4765_18755</name>
</gene>
<proteinExistence type="predicted"/>
<evidence type="ECO:0000313" key="1">
    <source>
        <dbReference type="EMBL" id="TIH27047.1"/>
    </source>
</evidence>
<dbReference type="Proteomes" id="UP000306192">
    <property type="component" value="Unassembled WGS sequence"/>
</dbReference>
<dbReference type="RefSeq" id="WP_136643820.1">
    <property type="nucleotide sequence ID" value="NZ_QYRT01000081.1"/>
</dbReference>
<accession>A0A4T2B883</accession>
<organism evidence="1 2">
    <name type="scientific">Subtercola vilae</name>
    <dbReference type="NCBI Taxonomy" id="2056433"/>
    <lineage>
        <taxon>Bacteria</taxon>
        <taxon>Bacillati</taxon>
        <taxon>Actinomycetota</taxon>
        <taxon>Actinomycetes</taxon>
        <taxon>Micrococcales</taxon>
        <taxon>Microbacteriaceae</taxon>
        <taxon>Subtercola</taxon>
    </lineage>
</organism>
<protein>
    <submittedName>
        <fullName evidence="1">Uncharacterized protein</fullName>
    </submittedName>
</protein>
<keyword evidence="2" id="KW-1185">Reference proteome</keyword>
<name>A0A4T2B883_9MICO</name>
<sequence length="70" mass="8029">MTLPTEINTVIASIWPADRTVIIMYVLLADGWHVFTPKYYLKVTDTARQLREYLSAAAGFRVLYPVPEEI</sequence>
<dbReference type="EMBL" id="QYRT01000081">
    <property type="protein sequence ID" value="TIH27047.1"/>
    <property type="molecule type" value="Genomic_DNA"/>
</dbReference>
<dbReference type="AlphaFoldDB" id="A0A4T2B883"/>
<evidence type="ECO:0000313" key="2">
    <source>
        <dbReference type="Proteomes" id="UP000306192"/>
    </source>
</evidence>